<name>A0A1U7IZ06_9CYAN</name>
<dbReference type="Pfam" id="PF02222">
    <property type="entry name" value="ATP-grasp"/>
    <property type="match status" value="1"/>
</dbReference>
<dbReference type="GO" id="GO:0004638">
    <property type="term" value="F:phosphoribosylaminoimidazole carboxylase activity"/>
    <property type="evidence" value="ECO:0007669"/>
    <property type="project" value="InterPro"/>
</dbReference>
<dbReference type="EC" id="6.3.4.18" evidence="5 6"/>
<accession>A0A1U7IZ06</accession>
<dbReference type="InterPro" id="IPR016185">
    <property type="entry name" value="PreATP-grasp_dom_sf"/>
</dbReference>
<dbReference type="InterPro" id="IPR003135">
    <property type="entry name" value="ATP-grasp_carboxylate-amine"/>
</dbReference>
<dbReference type="GO" id="GO:0005524">
    <property type="term" value="F:ATP binding"/>
    <property type="evidence" value="ECO:0007669"/>
    <property type="project" value="UniProtKB-UniRule"/>
</dbReference>
<comment type="function">
    <text evidence="5">Catalyzes the ATP-dependent conversion of 5-aminoimidazole ribonucleotide (AIR) and HCO(3)(-) to N5-carboxyaminoimidazole ribonucleotide (N5-CAIR).</text>
</comment>
<evidence type="ECO:0000256" key="2">
    <source>
        <dbReference type="ARBA" id="ARBA00022741"/>
    </source>
</evidence>
<proteinExistence type="inferred from homology"/>
<dbReference type="EMBL" id="MRCG01000026">
    <property type="protein sequence ID" value="OKH44083.1"/>
    <property type="molecule type" value="Genomic_DNA"/>
</dbReference>
<feature type="binding site" evidence="5">
    <location>
        <position position="195"/>
    </location>
    <ligand>
        <name>ATP</name>
        <dbReference type="ChEBI" id="CHEBI:30616"/>
    </ligand>
</feature>
<comment type="function">
    <text evidence="6">Catalyzes the ATP-dependent conversion of 5-aminoimidazole ribonucleotide (AIR) and HCO(3)- to N5-carboxyaminoimidazole ribonucleotide (N5-CAIR).</text>
</comment>
<dbReference type="InterPro" id="IPR011761">
    <property type="entry name" value="ATP-grasp"/>
</dbReference>
<comment type="caution">
    <text evidence="8">The sequence shown here is derived from an EMBL/GenBank/DDBJ whole genome shotgun (WGS) entry which is preliminary data.</text>
</comment>
<dbReference type="InterPro" id="IPR040686">
    <property type="entry name" value="PurK_C"/>
</dbReference>
<dbReference type="RefSeq" id="WP_073610869.1">
    <property type="nucleotide sequence ID" value="NZ_MRCG01000026.1"/>
</dbReference>
<dbReference type="GO" id="GO:0034028">
    <property type="term" value="F:5-(carboxyamino)imidazole ribonucleotide synthase activity"/>
    <property type="evidence" value="ECO:0007669"/>
    <property type="project" value="UniProtKB-UniRule"/>
</dbReference>
<dbReference type="NCBIfam" id="TIGR01161">
    <property type="entry name" value="purK"/>
    <property type="match status" value="1"/>
</dbReference>
<feature type="domain" description="ATP-grasp" evidence="7">
    <location>
        <begin position="113"/>
        <end position="302"/>
    </location>
</feature>
<evidence type="ECO:0000256" key="4">
    <source>
        <dbReference type="ARBA" id="ARBA00022840"/>
    </source>
</evidence>
<evidence type="ECO:0000256" key="3">
    <source>
        <dbReference type="ARBA" id="ARBA00022755"/>
    </source>
</evidence>
<protein>
    <recommendedName>
        <fullName evidence="5 6">N5-carboxyaminoimidazole ribonucleotide synthase</fullName>
        <shortName evidence="5 6">N5-CAIR synthase</shortName>
        <ecNumber evidence="5 6">6.3.4.18</ecNumber>
    </recommendedName>
    <alternativeName>
        <fullName evidence="5 6">5-(carboxyamino)imidazole ribonucleotide synthetase</fullName>
    </alternativeName>
</protein>
<keyword evidence="1 5" id="KW-0436">Ligase</keyword>
<dbReference type="Gene3D" id="3.30.1490.20">
    <property type="entry name" value="ATP-grasp fold, A domain"/>
    <property type="match status" value="1"/>
</dbReference>
<reference evidence="8 9" key="1">
    <citation type="submission" date="2016-11" db="EMBL/GenBank/DDBJ databases">
        <title>Draft Genome Sequences of Nine Cyanobacterial Strains from Diverse Habitats.</title>
        <authorList>
            <person name="Zhu T."/>
            <person name="Hou S."/>
            <person name="Lu X."/>
            <person name="Hess W.R."/>
        </authorList>
    </citation>
    <scope>NUCLEOTIDE SEQUENCE [LARGE SCALE GENOMIC DNA]</scope>
    <source>
        <strain evidence="8 9">NIES-30</strain>
    </source>
</reference>
<dbReference type="InterPro" id="IPR054350">
    <property type="entry name" value="PurT/PurK_preATP-grasp"/>
</dbReference>
<evidence type="ECO:0000313" key="9">
    <source>
        <dbReference type="Proteomes" id="UP000185557"/>
    </source>
</evidence>
<dbReference type="STRING" id="549789.NIES30_23425"/>
<dbReference type="SUPFAM" id="SSF51246">
    <property type="entry name" value="Rudiment single hybrid motif"/>
    <property type="match status" value="1"/>
</dbReference>
<feature type="binding site" evidence="5">
    <location>
        <begin position="272"/>
        <end position="273"/>
    </location>
    <ligand>
        <name>ATP</name>
        <dbReference type="ChEBI" id="CHEBI:30616"/>
    </ligand>
</feature>
<gene>
    <name evidence="5 6" type="primary">purK</name>
    <name evidence="8" type="ORF">NIES30_23425</name>
</gene>
<feature type="binding site" evidence="5">
    <location>
        <begin position="187"/>
        <end position="190"/>
    </location>
    <ligand>
        <name>ATP</name>
        <dbReference type="ChEBI" id="CHEBI:30616"/>
    </ligand>
</feature>
<evidence type="ECO:0000259" key="7">
    <source>
        <dbReference type="PROSITE" id="PS50975"/>
    </source>
</evidence>
<dbReference type="OrthoDB" id="9804625at2"/>
<comment type="similarity">
    <text evidence="5 6">Belongs to the PurK/PurT family.</text>
</comment>
<evidence type="ECO:0000256" key="5">
    <source>
        <dbReference type="HAMAP-Rule" id="MF_01928"/>
    </source>
</evidence>
<feature type="binding site" evidence="5">
    <location>
        <position position="152"/>
    </location>
    <ligand>
        <name>ATP</name>
        <dbReference type="ChEBI" id="CHEBI:30616"/>
    </ligand>
</feature>
<dbReference type="Pfam" id="PF17769">
    <property type="entry name" value="PurK_C"/>
    <property type="match status" value="1"/>
</dbReference>
<dbReference type="Gene3D" id="3.40.50.20">
    <property type="match status" value="1"/>
</dbReference>
<dbReference type="Proteomes" id="UP000185557">
    <property type="component" value="Unassembled WGS sequence"/>
</dbReference>
<keyword evidence="4 5" id="KW-0067">ATP-binding</keyword>
<dbReference type="UniPathway" id="UPA00074">
    <property type="reaction ID" value="UER00942"/>
</dbReference>
<comment type="caution">
    <text evidence="5">Lacks conserved residue(s) required for the propagation of feature annotation.</text>
</comment>
<sequence>MEQATPNPIQRVGVIGGGQLAWMMGPAAQQLGLELVVQTPQDTDPAVAIAQSTLLAPVADVAATAALAAQCDVITFENEFIDCEGLQALAQEGAVFRPGLDVLALVLDKRHQREFFERIGLPNPRYDFLEGDESDAELTARAEAIGFPLVMKTRRLGYDGYGTSVIKDAAQLSATWDKLDHTPVLLEEFVPFQQELAVMVARSAQGDIAVYPTVETQQVDQICRRVFAPARVRDGVASRLEGIARTLVEALELVGIVGIECFLTTDDRLLINEIAPRTHNSGHYSLDACATSQFEQQLRAVSDRPLGPTALNCPQAVMVNLLGLDESEASHHQKLETLKQWPEATLYWYNKAIRPGRKLGHITLRLDANAEPRDAAAAIEAVWYGA</sequence>
<comment type="catalytic activity">
    <reaction evidence="5 6">
        <text>5-amino-1-(5-phospho-beta-D-ribosyl)imidazole + hydrogencarbonate + ATP = 5-carboxyamino-1-(5-phospho-D-ribosyl)imidazole + ADP + phosphate + 2 H(+)</text>
        <dbReference type="Rhea" id="RHEA:19317"/>
        <dbReference type="ChEBI" id="CHEBI:15378"/>
        <dbReference type="ChEBI" id="CHEBI:17544"/>
        <dbReference type="ChEBI" id="CHEBI:30616"/>
        <dbReference type="ChEBI" id="CHEBI:43474"/>
        <dbReference type="ChEBI" id="CHEBI:58730"/>
        <dbReference type="ChEBI" id="CHEBI:137981"/>
        <dbReference type="ChEBI" id="CHEBI:456216"/>
        <dbReference type="EC" id="6.3.4.18"/>
    </reaction>
</comment>
<evidence type="ECO:0000313" key="8">
    <source>
        <dbReference type="EMBL" id="OKH44083.1"/>
    </source>
</evidence>
<dbReference type="PANTHER" id="PTHR11609:SF5">
    <property type="entry name" value="PHOSPHORIBOSYLAMINOIMIDAZOLE CARBOXYLASE"/>
    <property type="match status" value="1"/>
</dbReference>
<dbReference type="GO" id="GO:0005829">
    <property type="term" value="C:cytosol"/>
    <property type="evidence" value="ECO:0007669"/>
    <property type="project" value="TreeGrafter"/>
</dbReference>
<dbReference type="InterPro" id="IPR005875">
    <property type="entry name" value="PurK"/>
</dbReference>
<comment type="pathway">
    <text evidence="5 6">Purine metabolism; IMP biosynthesis via de novo pathway; 5-amino-1-(5-phospho-D-ribosyl)imidazole-4-carboxylate from 5-amino-1-(5-phospho-D-ribosyl)imidazole (N5-CAIR route): step 1/2.</text>
</comment>
<dbReference type="PANTHER" id="PTHR11609">
    <property type="entry name" value="PURINE BIOSYNTHESIS PROTEIN 6/7, PUR6/7"/>
    <property type="match status" value="1"/>
</dbReference>
<dbReference type="SUPFAM" id="SSF56059">
    <property type="entry name" value="Glutathione synthetase ATP-binding domain-like"/>
    <property type="match status" value="1"/>
</dbReference>
<dbReference type="Gene3D" id="3.30.470.20">
    <property type="entry name" value="ATP-grasp fold, B domain"/>
    <property type="match status" value="1"/>
</dbReference>
<keyword evidence="9" id="KW-1185">Reference proteome</keyword>
<organism evidence="8 9">
    <name type="scientific">Phormidium tenue NIES-30</name>
    <dbReference type="NCBI Taxonomy" id="549789"/>
    <lineage>
        <taxon>Bacteria</taxon>
        <taxon>Bacillati</taxon>
        <taxon>Cyanobacteriota</taxon>
        <taxon>Cyanophyceae</taxon>
        <taxon>Oscillatoriophycideae</taxon>
        <taxon>Oscillatoriales</taxon>
        <taxon>Oscillatoriaceae</taxon>
        <taxon>Phormidium</taxon>
    </lineage>
</organism>
<keyword evidence="3 5" id="KW-0658">Purine biosynthesis</keyword>
<keyword evidence="2 5" id="KW-0547">Nucleotide-binding</keyword>
<dbReference type="HAMAP" id="MF_01928">
    <property type="entry name" value="PurK"/>
    <property type="match status" value="1"/>
</dbReference>
<feature type="binding site" evidence="5">
    <location>
        <position position="109"/>
    </location>
    <ligand>
        <name>ATP</name>
        <dbReference type="ChEBI" id="CHEBI:30616"/>
    </ligand>
</feature>
<dbReference type="SUPFAM" id="SSF52440">
    <property type="entry name" value="PreATP-grasp domain"/>
    <property type="match status" value="1"/>
</dbReference>
<evidence type="ECO:0000256" key="1">
    <source>
        <dbReference type="ARBA" id="ARBA00022598"/>
    </source>
</evidence>
<dbReference type="Pfam" id="PF22660">
    <property type="entry name" value="RS_preATP-grasp-like"/>
    <property type="match status" value="1"/>
</dbReference>
<dbReference type="InterPro" id="IPR013815">
    <property type="entry name" value="ATP_grasp_subdomain_1"/>
</dbReference>
<dbReference type="PROSITE" id="PS50975">
    <property type="entry name" value="ATP_GRASP"/>
    <property type="match status" value="1"/>
</dbReference>
<evidence type="ECO:0000256" key="6">
    <source>
        <dbReference type="RuleBase" id="RU361200"/>
    </source>
</evidence>
<dbReference type="GO" id="GO:0046872">
    <property type="term" value="F:metal ion binding"/>
    <property type="evidence" value="ECO:0007669"/>
    <property type="project" value="InterPro"/>
</dbReference>
<dbReference type="AlphaFoldDB" id="A0A1U7IZ06"/>
<dbReference type="NCBIfam" id="NF004679">
    <property type="entry name" value="PRK06019.1-5"/>
    <property type="match status" value="1"/>
</dbReference>
<dbReference type="InterPro" id="IPR011054">
    <property type="entry name" value="Rudment_hybrid_motif"/>
</dbReference>
<comment type="subunit">
    <text evidence="5 6">Homodimer.</text>
</comment>
<dbReference type="GO" id="GO:0006189">
    <property type="term" value="P:'de novo' IMP biosynthetic process"/>
    <property type="evidence" value="ECO:0007669"/>
    <property type="project" value="UniProtKB-UniRule"/>
</dbReference>